<dbReference type="PANTHER" id="PTHR16305">
    <property type="entry name" value="TESTICULAR SOLUBLE ADENYLYL CYCLASE"/>
    <property type="match status" value="1"/>
</dbReference>
<protein>
    <submittedName>
        <fullName evidence="4">Helix-turn-helix transcriptional regulator</fullName>
    </submittedName>
</protein>
<keyword evidence="5" id="KW-1185">Reference proteome</keyword>
<dbReference type="InterPro" id="IPR036388">
    <property type="entry name" value="WH-like_DNA-bd_sf"/>
</dbReference>
<sequence>MGSRTAQRDWPLLSRARERDELAAAVDRAPVRARIVTGAPGVGKTVLAGAAAARTGRDVVRVIAQPELAAIPLAAFAPALAQLGVSHDPARAVPELLARVGRNAGRHLMLVDDAPWLDEVSAAAVHQLVRGFGVPAIVTARLGEPLPAPLARLVDDGVAEVRLLGGLGEDEVARVLEERFGVPVRHEHVARLAARTDGNPLFLRMLVEAAVRRGDVEVQAGLVEIADGGTPAGLLDTIAARIDGLDAAQRRQLHLIALTQPAERDLVDRDDRDARVTERLIAGGAVVEEDTTGRLRIAHPLIGEALADDADRADVAIEAATRLREHGRPHERFAATLLELRAGAEPPPSDVVWAAGYAYGIGDLGTAIALAAEALGRGDALDPADRFAAALTSASARSVRGELDAAEADFAVAAAQARTVGERAALAARHGEHLAYRRFDVAAAIAQAEAVQRRASGDGAAGLDADLRLWRAILGQVHETTAGPADAELPPEVAVRGAMAAIMTESMGGRADAAHEAAAALTRVQERMGVLDPAAAAMLGFNEYIHLLSLGEHERALEYAEARRPDAGDGVGLWTCVVAEHLNYNGRLDEALRATALAVDQCRWRDGMGVLALTLALQADTLAKAGDVAGARGILDSLEPAQRSEPKAVMMIAECEAWLAHADGDDARAAAIVESAAEAAAGVGYLLVAAISLGVCIRLGRVERAAAMLDDICARVPAEFGLYTALRDVAVALRDRQPAHIAPAAIRLGRAGMAPTALDAISLALRMRPGAEARHRLETAAVTLSIGVDAPLIQRREAPLLSARQLEMALAAAGRERSREIAERLGVSVRTVDNLLQTVYRKLGVSSRDELRSALVEAGLLAD</sequence>
<proteinExistence type="predicted"/>
<dbReference type="PROSITE" id="PS50043">
    <property type="entry name" value="HTH_LUXR_2"/>
    <property type="match status" value="1"/>
</dbReference>
<dbReference type="SUPFAM" id="SSF46894">
    <property type="entry name" value="C-terminal effector domain of the bipartite response regulators"/>
    <property type="match status" value="1"/>
</dbReference>
<evidence type="ECO:0000313" key="4">
    <source>
        <dbReference type="EMBL" id="MCS0498460.1"/>
    </source>
</evidence>
<dbReference type="PANTHER" id="PTHR16305:SF28">
    <property type="entry name" value="GUANYLATE CYCLASE DOMAIN-CONTAINING PROTEIN"/>
    <property type="match status" value="1"/>
</dbReference>
<evidence type="ECO:0000256" key="2">
    <source>
        <dbReference type="ARBA" id="ARBA00022840"/>
    </source>
</evidence>
<dbReference type="Proteomes" id="UP001205337">
    <property type="component" value="Unassembled WGS sequence"/>
</dbReference>
<comment type="caution">
    <text evidence="4">The sequence shown here is derived from an EMBL/GenBank/DDBJ whole genome shotgun (WGS) entry which is preliminary data.</text>
</comment>
<dbReference type="SUPFAM" id="SSF52540">
    <property type="entry name" value="P-loop containing nucleoside triphosphate hydrolases"/>
    <property type="match status" value="1"/>
</dbReference>
<dbReference type="InterPro" id="IPR000792">
    <property type="entry name" value="Tscrpt_reg_LuxR_C"/>
</dbReference>
<dbReference type="EMBL" id="JANTHX010000004">
    <property type="protein sequence ID" value="MCS0498460.1"/>
    <property type="molecule type" value="Genomic_DNA"/>
</dbReference>
<feature type="domain" description="HTH luxR-type" evidence="3">
    <location>
        <begin position="794"/>
        <end position="859"/>
    </location>
</feature>
<dbReference type="InterPro" id="IPR027417">
    <property type="entry name" value="P-loop_NTPase"/>
</dbReference>
<evidence type="ECO:0000313" key="5">
    <source>
        <dbReference type="Proteomes" id="UP001205337"/>
    </source>
</evidence>
<dbReference type="InterPro" id="IPR016032">
    <property type="entry name" value="Sig_transdc_resp-reg_C-effctor"/>
</dbReference>
<evidence type="ECO:0000259" key="3">
    <source>
        <dbReference type="PROSITE" id="PS50043"/>
    </source>
</evidence>
<reference evidence="4 5" key="1">
    <citation type="submission" date="2022-08" db="EMBL/GenBank/DDBJ databases">
        <authorList>
            <person name="Li F."/>
        </authorList>
    </citation>
    <scope>NUCLEOTIDE SEQUENCE [LARGE SCALE GENOMIC DNA]</scope>
    <source>
        <strain evidence="4 5">10F1B-8-1</strain>
    </source>
</reference>
<keyword evidence="2" id="KW-0067">ATP-binding</keyword>
<dbReference type="Gene3D" id="3.40.50.300">
    <property type="entry name" value="P-loop containing nucleotide triphosphate hydrolases"/>
    <property type="match status" value="1"/>
</dbReference>
<dbReference type="SMART" id="SM00421">
    <property type="entry name" value="HTH_LUXR"/>
    <property type="match status" value="1"/>
</dbReference>
<organism evidence="4 5">
    <name type="scientific">Protaetiibacter mangrovi</name>
    <dbReference type="NCBI Taxonomy" id="2970926"/>
    <lineage>
        <taxon>Bacteria</taxon>
        <taxon>Bacillati</taxon>
        <taxon>Actinomycetota</taxon>
        <taxon>Actinomycetes</taxon>
        <taxon>Micrococcales</taxon>
        <taxon>Microbacteriaceae</taxon>
        <taxon>Protaetiibacter</taxon>
    </lineage>
</organism>
<accession>A0ABT1ZCN2</accession>
<evidence type="ECO:0000256" key="1">
    <source>
        <dbReference type="ARBA" id="ARBA00022741"/>
    </source>
</evidence>
<gene>
    <name evidence="4" type="ORF">NUH29_02705</name>
</gene>
<keyword evidence="1" id="KW-0547">Nucleotide-binding</keyword>
<dbReference type="Pfam" id="PF00196">
    <property type="entry name" value="GerE"/>
    <property type="match status" value="1"/>
</dbReference>
<dbReference type="Gene3D" id="1.10.10.10">
    <property type="entry name" value="Winged helix-like DNA-binding domain superfamily/Winged helix DNA-binding domain"/>
    <property type="match status" value="1"/>
</dbReference>
<dbReference type="RefSeq" id="WP_258797394.1">
    <property type="nucleotide sequence ID" value="NZ_JANTHX010000004.1"/>
</dbReference>
<name>A0ABT1ZCN2_9MICO</name>